<dbReference type="EMBL" id="CP102290">
    <property type="protein sequence ID" value="UWP59378.1"/>
    <property type="molecule type" value="Genomic_DNA"/>
</dbReference>
<evidence type="ECO:0000256" key="4">
    <source>
        <dbReference type="ARBA" id="ARBA00022989"/>
    </source>
</evidence>
<dbReference type="CDD" id="cd06579">
    <property type="entry name" value="TM_PBP1_transp_AraH_like"/>
    <property type="match status" value="1"/>
</dbReference>
<comment type="subcellular location">
    <subcellularLocation>
        <location evidence="1">Cell membrane</location>
        <topology evidence="1">Multi-pass membrane protein</topology>
    </subcellularLocation>
</comment>
<proteinExistence type="predicted"/>
<gene>
    <name evidence="7" type="ORF">NQ502_18800</name>
</gene>
<dbReference type="Pfam" id="PF02653">
    <property type="entry name" value="BPD_transp_2"/>
    <property type="match status" value="1"/>
</dbReference>
<evidence type="ECO:0000256" key="3">
    <source>
        <dbReference type="ARBA" id="ARBA00022692"/>
    </source>
</evidence>
<feature type="transmembrane region" description="Helical" evidence="6">
    <location>
        <begin position="54"/>
        <end position="77"/>
    </location>
</feature>
<dbReference type="PANTHER" id="PTHR32196">
    <property type="entry name" value="ABC TRANSPORTER PERMEASE PROTEIN YPHD-RELATED-RELATED"/>
    <property type="match status" value="1"/>
</dbReference>
<evidence type="ECO:0000313" key="7">
    <source>
        <dbReference type="EMBL" id="UWP59378.1"/>
    </source>
</evidence>
<evidence type="ECO:0000313" key="8">
    <source>
        <dbReference type="Proteomes" id="UP001060164"/>
    </source>
</evidence>
<evidence type="ECO:0000256" key="5">
    <source>
        <dbReference type="ARBA" id="ARBA00023136"/>
    </source>
</evidence>
<dbReference type="RefSeq" id="WP_044983079.1">
    <property type="nucleotide sequence ID" value="NZ_CABLBR010000006.1"/>
</dbReference>
<evidence type="ECO:0000256" key="2">
    <source>
        <dbReference type="ARBA" id="ARBA00022475"/>
    </source>
</evidence>
<reference evidence="7" key="1">
    <citation type="journal article" date="2022" name="Cell">
        <title>Design, construction, and in vivo augmentation of a complex gut microbiome.</title>
        <authorList>
            <person name="Cheng A.G."/>
            <person name="Ho P.Y."/>
            <person name="Aranda-Diaz A."/>
            <person name="Jain S."/>
            <person name="Yu F.B."/>
            <person name="Meng X."/>
            <person name="Wang M."/>
            <person name="Iakiviak M."/>
            <person name="Nagashima K."/>
            <person name="Zhao A."/>
            <person name="Murugkar P."/>
            <person name="Patil A."/>
            <person name="Atabakhsh K."/>
            <person name="Weakley A."/>
            <person name="Yan J."/>
            <person name="Brumbaugh A.R."/>
            <person name="Higginbottom S."/>
            <person name="Dimas A."/>
            <person name="Shiver A.L."/>
            <person name="Deutschbauer A."/>
            <person name="Neff N."/>
            <person name="Sonnenburg J.L."/>
            <person name="Huang K.C."/>
            <person name="Fischbach M.A."/>
        </authorList>
    </citation>
    <scope>NUCLEOTIDE SEQUENCE</scope>
    <source>
        <strain evidence="7">DSM 19829</strain>
    </source>
</reference>
<sequence>MKERLSNKKRTFKEISSLFSIGPILSLIVLCIIVSFLSDKFFTALNLVNVIKQITCYAVLGIGMTFVIIGGGIDISVGSQVGLWAVVSSLVAVNTGSVFLAVTAILVLGAATGFIQGSIVARLSLPPFIVTMAGQMIMRGLITAITNGQPITGLPDGLRWFGIGKIGPLSVPIVISIVLFIIGHIVLTKTRSGRYIFALGSNRQAAKVTGINVVKFQIITYMVAGVCAAVASLILTGRLGSALSNGGLNYEGDAIAATVVGGTSMSGGEGNLLGTFIGAAIMGVIRNGLNLLQVQAAWQDIVVGGVILFAVILDQVRLHRKE</sequence>
<keyword evidence="8" id="KW-1185">Reference proteome</keyword>
<feature type="transmembrane region" description="Helical" evidence="6">
    <location>
        <begin position="123"/>
        <end position="146"/>
    </location>
</feature>
<keyword evidence="5 6" id="KW-0472">Membrane</keyword>
<protein>
    <submittedName>
        <fullName evidence="7">ABC transporter permease</fullName>
    </submittedName>
</protein>
<name>A0ABY5VH74_9FIRM</name>
<keyword evidence="3 6" id="KW-0812">Transmembrane</keyword>
<feature type="transmembrane region" description="Helical" evidence="6">
    <location>
        <begin position="20"/>
        <end position="42"/>
    </location>
</feature>
<dbReference type="Proteomes" id="UP001060164">
    <property type="component" value="Chromosome"/>
</dbReference>
<evidence type="ECO:0000256" key="1">
    <source>
        <dbReference type="ARBA" id="ARBA00004651"/>
    </source>
</evidence>
<dbReference type="InterPro" id="IPR001851">
    <property type="entry name" value="ABC_transp_permease"/>
</dbReference>
<feature type="transmembrane region" description="Helical" evidence="6">
    <location>
        <begin position="166"/>
        <end position="187"/>
    </location>
</feature>
<keyword evidence="2" id="KW-1003">Cell membrane</keyword>
<keyword evidence="4 6" id="KW-1133">Transmembrane helix</keyword>
<feature type="transmembrane region" description="Helical" evidence="6">
    <location>
        <begin position="83"/>
        <end position="111"/>
    </location>
</feature>
<accession>A0ABY5VH74</accession>
<feature type="transmembrane region" description="Helical" evidence="6">
    <location>
        <begin position="296"/>
        <end position="313"/>
    </location>
</feature>
<organism evidence="7 8">
    <name type="scientific">Ruminococcus gauvreauii</name>
    <dbReference type="NCBI Taxonomy" id="438033"/>
    <lineage>
        <taxon>Bacteria</taxon>
        <taxon>Bacillati</taxon>
        <taxon>Bacillota</taxon>
        <taxon>Clostridia</taxon>
        <taxon>Eubacteriales</taxon>
        <taxon>Oscillospiraceae</taxon>
        <taxon>Ruminococcus</taxon>
    </lineage>
</organism>
<evidence type="ECO:0000256" key="6">
    <source>
        <dbReference type="SAM" id="Phobius"/>
    </source>
</evidence>
<feature type="transmembrane region" description="Helical" evidence="6">
    <location>
        <begin position="213"/>
        <end position="235"/>
    </location>
</feature>